<name>A0A1I4XU94_9FLAO</name>
<dbReference type="AlphaFoldDB" id="A0A1I4XU94"/>
<keyword evidence="2" id="KW-1185">Reference proteome</keyword>
<accession>A0A1I4XU94</accession>
<gene>
    <name evidence="1" type="ORF">SAMN05421741_103123</name>
</gene>
<proteinExistence type="predicted"/>
<reference evidence="2" key="1">
    <citation type="submission" date="2016-10" db="EMBL/GenBank/DDBJ databases">
        <authorList>
            <person name="Varghese N."/>
            <person name="Submissions S."/>
        </authorList>
    </citation>
    <scope>NUCLEOTIDE SEQUENCE [LARGE SCALE GENOMIC DNA]</scope>
    <source>
        <strain evidence="2">DS-12</strain>
    </source>
</reference>
<dbReference type="EMBL" id="FOVI01000003">
    <property type="protein sequence ID" value="SFN28953.1"/>
    <property type="molecule type" value="Genomic_DNA"/>
</dbReference>
<evidence type="ECO:0000313" key="1">
    <source>
        <dbReference type="EMBL" id="SFN28953.1"/>
    </source>
</evidence>
<evidence type="ECO:0000313" key="2">
    <source>
        <dbReference type="Proteomes" id="UP000199036"/>
    </source>
</evidence>
<dbReference type="Gene3D" id="3.90.930.1">
    <property type="match status" value="1"/>
</dbReference>
<dbReference type="Proteomes" id="UP000199036">
    <property type="component" value="Unassembled WGS sequence"/>
</dbReference>
<organism evidence="1 2">
    <name type="scientific">Paenimyroides ummariense</name>
    <dbReference type="NCBI Taxonomy" id="913024"/>
    <lineage>
        <taxon>Bacteria</taxon>
        <taxon>Pseudomonadati</taxon>
        <taxon>Bacteroidota</taxon>
        <taxon>Flavobacteriia</taxon>
        <taxon>Flavobacteriales</taxon>
        <taxon>Flavobacteriaceae</taxon>
        <taxon>Paenimyroides</taxon>
    </lineage>
</organism>
<sequence>MNGFFLLYLIIKHILMKNLILLLFISSITACSDDDFLKSDFEMQRNDKTVEIPPEGLKLKYKHGLIDQQFFYNTNGFVDSIYNYHSWGSSFAHKYIYNNLNQIVEVRYHEIVAQKPEFNKKDITFYNYNSVNQITSAVTYDKDNVAIEYLTYTYNKDGSLFDADKRVINGNLVQDALRKYEFDSFRNPPYNLYPKAYRIINYINKNNVIKTESTYGSDVHINIHTLKYNTENYIIEEDISNMGLDTDDHRQFTYH</sequence>
<dbReference type="STRING" id="913024.SAMN05421741_103123"/>
<protein>
    <submittedName>
        <fullName evidence="1">Uncharacterized protein</fullName>
    </submittedName>
</protein>